<dbReference type="OrthoDB" id="1646880at2"/>
<dbReference type="Proteomes" id="UP000249720">
    <property type="component" value="Unassembled WGS sequence"/>
</dbReference>
<dbReference type="Gene3D" id="1.10.10.10">
    <property type="entry name" value="Winged helix-like DNA-binding domain superfamily/Winged helix DNA-binding domain"/>
    <property type="match status" value="1"/>
</dbReference>
<dbReference type="GO" id="GO:0003677">
    <property type="term" value="F:DNA binding"/>
    <property type="evidence" value="ECO:0007669"/>
    <property type="project" value="UniProtKB-KW"/>
</dbReference>
<evidence type="ECO:0000313" key="8">
    <source>
        <dbReference type="Proteomes" id="UP000249720"/>
    </source>
</evidence>
<keyword evidence="2 7" id="KW-0238">DNA-binding</keyword>
<dbReference type="Gene3D" id="3.40.50.2300">
    <property type="match status" value="1"/>
</dbReference>
<evidence type="ECO:0000256" key="1">
    <source>
        <dbReference type="ARBA" id="ARBA00023015"/>
    </source>
</evidence>
<feature type="domain" description="Response regulatory" evidence="6">
    <location>
        <begin position="5"/>
        <end position="120"/>
    </location>
</feature>
<evidence type="ECO:0000313" key="7">
    <source>
        <dbReference type="EMBL" id="PZX62747.1"/>
    </source>
</evidence>
<keyword evidence="1" id="KW-0805">Transcription regulation</keyword>
<dbReference type="Pfam" id="PF00196">
    <property type="entry name" value="GerE"/>
    <property type="match status" value="1"/>
</dbReference>
<dbReference type="GO" id="GO:0000160">
    <property type="term" value="P:phosphorelay signal transduction system"/>
    <property type="evidence" value="ECO:0007669"/>
    <property type="project" value="InterPro"/>
</dbReference>
<organism evidence="7 8">
    <name type="scientific">Hydrotalea sandarakina</name>
    <dbReference type="NCBI Taxonomy" id="1004304"/>
    <lineage>
        <taxon>Bacteria</taxon>
        <taxon>Pseudomonadati</taxon>
        <taxon>Bacteroidota</taxon>
        <taxon>Chitinophagia</taxon>
        <taxon>Chitinophagales</taxon>
        <taxon>Chitinophagaceae</taxon>
        <taxon>Hydrotalea</taxon>
    </lineage>
</organism>
<dbReference type="InterPro" id="IPR011006">
    <property type="entry name" value="CheY-like_superfamily"/>
</dbReference>
<dbReference type="SUPFAM" id="SSF46894">
    <property type="entry name" value="C-terminal effector domain of the bipartite response regulators"/>
    <property type="match status" value="1"/>
</dbReference>
<evidence type="ECO:0000256" key="2">
    <source>
        <dbReference type="ARBA" id="ARBA00023125"/>
    </source>
</evidence>
<dbReference type="Pfam" id="PF00072">
    <property type="entry name" value="Response_reg"/>
    <property type="match status" value="1"/>
</dbReference>
<gene>
    <name evidence="7" type="ORF">LX80_01441</name>
</gene>
<dbReference type="SMART" id="SM00421">
    <property type="entry name" value="HTH_LUXR"/>
    <property type="match status" value="1"/>
</dbReference>
<dbReference type="InterPro" id="IPR001789">
    <property type="entry name" value="Sig_transdc_resp-reg_receiver"/>
</dbReference>
<dbReference type="RefSeq" id="WP_111294740.1">
    <property type="nucleotide sequence ID" value="NZ_QKZV01000004.1"/>
</dbReference>
<dbReference type="SUPFAM" id="SSF52172">
    <property type="entry name" value="CheY-like"/>
    <property type="match status" value="1"/>
</dbReference>
<dbReference type="PRINTS" id="PR00038">
    <property type="entry name" value="HTHLUXR"/>
</dbReference>
<dbReference type="EMBL" id="QKZV01000004">
    <property type="protein sequence ID" value="PZX62747.1"/>
    <property type="molecule type" value="Genomic_DNA"/>
</dbReference>
<evidence type="ECO:0000259" key="5">
    <source>
        <dbReference type="PROSITE" id="PS50043"/>
    </source>
</evidence>
<dbReference type="InterPro" id="IPR000792">
    <property type="entry name" value="Tscrpt_reg_LuxR_C"/>
</dbReference>
<keyword evidence="3" id="KW-0804">Transcription</keyword>
<evidence type="ECO:0000256" key="3">
    <source>
        <dbReference type="ARBA" id="ARBA00023163"/>
    </source>
</evidence>
<dbReference type="CDD" id="cd06170">
    <property type="entry name" value="LuxR_C_like"/>
    <property type="match status" value="1"/>
</dbReference>
<comment type="caution">
    <text evidence="7">The sequence shown here is derived from an EMBL/GenBank/DDBJ whole genome shotgun (WGS) entry which is preliminary data.</text>
</comment>
<feature type="modified residue" description="4-aspartylphosphate" evidence="4">
    <location>
        <position position="55"/>
    </location>
</feature>
<dbReference type="PROSITE" id="PS50043">
    <property type="entry name" value="HTH_LUXR_2"/>
    <property type="match status" value="1"/>
</dbReference>
<dbReference type="PANTHER" id="PTHR44688">
    <property type="entry name" value="DNA-BINDING TRANSCRIPTIONAL ACTIVATOR DEVR_DOSR"/>
    <property type="match status" value="1"/>
</dbReference>
<keyword evidence="4" id="KW-0597">Phosphoprotein</keyword>
<name>A0A2W7S682_9BACT</name>
<dbReference type="InterPro" id="IPR036388">
    <property type="entry name" value="WH-like_DNA-bd_sf"/>
</dbReference>
<dbReference type="PROSITE" id="PS50110">
    <property type="entry name" value="RESPONSE_REGULATORY"/>
    <property type="match status" value="1"/>
</dbReference>
<sequence length="205" mass="23016">MSEIKILIVEDEPLIAADIAQCLTNLDFCVSGIAYNTFDALKELETNLPDAILLDINLHEEKDGIDLAGVINTKYKLPFVYLTSHADRLTLERAIKTIPAGYIVKPFDEKDVLVNLEIALHNHAQQHNAAYPSLSLKAINKHLVKPLSEREFEILNAIYDGKTNQQMAESFYLSVNTIKTHIANIYGKLEVTSRTAAIAKLRNWI</sequence>
<dbReference type="PANTHER" id="PTHR44688:SF16">
    <property type="entry name" value="DNA-BINDING TRANSCRIPTIONAL ACTIVATOR DEVR_DOSR"/>
    <property type="match status" value="1"/>
</dbReference>
<keyword evidence="8" id="KW-1185">Reference proteome</keyword>
<evidence type="ECO:0000259" key="6">
    <source>
        <dbReference type="PROSITE" id="PS50110"/>
    </source>
</evidence>
<protein>
    <submittedName>
        <fullName evidence="7">DNA-binding NarL/FixJ family response regulator</fullName>
    </submittedName>
</protein>
<dbReference type="CDD" id="cd17534">
    <property type="entry name" value="REC_DC-like"/>
    <property type="match status" value="1"/>
</dbReference>
<dbReference type="InterPro" id="IPR016032">
    <property type="entry name" value="Sig_transdc_resp-reg_C-effctor"/>
</dbReference>
<dbReference type="AlphaFoldDB" id="A0A2W7S682"/>
<feature type="domain" description="HTH luxR-type" evidence="5">
    <location>
        <begin position="140"/>
        <end position="205"/>
    </location>
</feature>
<evidence type="ECO:0000256" key="4">
    <source>
        <dbReference type="PROSITE-ProRule" id="PRU00169"/>
    </source>
</evidence>
<dbReference type="SMART" id="SM00448">
    <property type="entry name" value="REC"/>
    <property type="match status" value="1"/>
</dbReference>
<accession>A0A2W7S682</accession>
<proteinExistence type="predicted"/>
<reference evidence="7 8" key="1">
    <citation type="submission" date="2018-06" db="EMBL/GenBank/DDBJ databases">
        <title>Genomic Encyclopedia of Archaeal and Bacterial Type Strains, Phase II (KMG-II): from individual species to whole genera.</title>
        <authorList>
            <person name="Goeker M."/>
        </authorList>
    </citation>
    <scope>NUCLEOTIDE SEQUENCE [LARGE SCALE GENOMIC DNA]</scope>
    <source>
        <strain evidence="7 8">DSM 23241</strain>
    </source>
</reference>
<dbReference type="GO" id="GO:0006355">
    <property type="term" value="P:regulation of DNA-templated transcription"/>
    <property type="evidence" value="ECO:0007669"/>
    <property type="project" value="InterPro"/>
</dbReference>